<dbReference type="InterPro" id="IPR001962">
    <property type="entry name" value="Asn_synthase"/>
</dbReference>
<comment type="similarity">
    <text evidence="2">Belongs to the asparagine synthetase family.</text>
</comment>
<evidence type="ECO:0000256" key="2">
    <source>
        <dbReference type="ARBA" id="ARBA00005752"/>
    </source>
</evidence>
<evidence type="ECO:0000256" key="4">
    <source>
        <dbReference type="ARBA" id="ARBA00022741"/>
    </source>
</evidence>
<dbReference type="SUPFAM" id="SSF56235">
    <property type="entry name" value="N-terminal nucleophile aminohydrolases (Ntn hydrolases)"/>
    <property type="match status" value="1"/>
</dbReference>
<feature type="domain" description="Glutamine amidotransferase type-2" evidence="11">
    <location>
        <begin position="2"/>
        <end position="215"/>
    </location>
</feature>
<dbReference type="Gene3D" id="3.40.50.620">
    <property type="entry name" value="HUPs"/>
    <property type="match status" value="1"/>
</dbReference>
<comment type="catalytic activity">
    <reaction evidence="7">
        <text>L-aspartate + L-glutamine + ATP + H2O = L-asparagine + L-glutamate + AMP + diphosphate + H(+)</text>
        <dbReference type="Rhea" id="RHEA:12228"/>
        <dbReference type="ChEBI" id="CHEBI:15377"/>
        <dbReference type="ChEBI" id="CHEBI:15378"/>
        <dbReference type="ChEBI" id="CHEBI:29985"/>
        <dbReference type="ChEBI" id="CHEBI:29991"/>
        <dbReference type="ChEBI" id="CHEBI:30616"/>
        <dbReference type="ChEBI" id="CHEBI:33019"/>
        <dbReference type="ChEBI" id="CHEBI:58048"/>
        <dbReference type="ChEBI" id="CHEBI:58359"/>
        <dbReference type="ChEBI" id="CHEBI:456215"/>
        <dbReference type="EC" id="6.3.5.4"/>
    </reaction>
</comment>
<evidence type="ECO:0000256" key="9">
    <source>
        <dbReference type="PIRSR" id="PIRSR001589-2"/>
    </source>
</evidence>
<feature type="binding site" evidence="9">
    <location>
        <position position="295"/>
    </location>
    <ligand>
        <name>ATP</name>
        <dbReference type="ChEBI" id="CHEBI:30616"/>
    </ligand>
</feature>
<sequence>MCGFAGFLDLTSQTPDRAATVAAMAGTLVHRGPDDSGVWIDDRAGIALGFRRLAILDLSPHGHQPMLSKDGRWAIAFNGEIYNHADLRGRLERSDWLGHSDTEVLLEAISRWGLDRALAQCDGMFAIALWDRVERVLYLARDRIGEKPLYWAECGGVFSFGSELKALVRHPAFDDSIDRDALALFLKFGWIAAPHTIYRAARKLLPGTILSVRGGKVASQTYWSAAERARAVAGSFGGGRAAAAERLNQLLRASVSLRMQADVPVGVFLSGGIDSSVTAAIMQDMSPRPVHTFTIAFADKGYDESPHARAVADHLGCVHTEVPITDDDALALVPDLPSIWDEPFADPAQLPTCLLARATRQDVTVALSGDGADELFGGYGIYRSLPADWRRLEAIPAWLRRLAGGLDLMPSAMLNAAAGLGHLVGRKRRSYPGFRVKKAFEQVRTGSLAQLHGQHYARWRGMPAPVLGAGRAMTAFDDGPAAMLADPSLAVMVMDARTYLPDDLCVKTDRATMAYSLEARLPFLDHAIVEFAWSLPLGLKIDGDIGKAVLRDVLYGYVPRALVDRPKMGFEVPIGRWLTGRLKGWADDLLDEGRLRAQGLLNAPMVSACWRDHRLGAKNWQTELWHALMFQAWFESRG</sequence>
<dbReference type="EC" id="6.3.5.4" evidence="3"/>
<evidence type="ECO:0000313" key="12">
    <source>
        <dbReference type="EMBL" id="OAN53239.1"/>
    </source>
</evidence>
<comment type="pathway">
    <text evidence="1">Amino-acid biosynthesis; L-asparagine biosynthesis; L-asparagine from L-aspartate (L-Gln route): step 1/1.</text>
</comment>
<reference evidence="12 13" key="1">
    <citation type="submission" date="2016-04" db="EMBL/GenBank/DDBJ databases">
        <title>Draft genome sequence of freshwater magnetotactic bacteria Magnetospirillum marisnigri SP-1 and Magnetospirillum moscoviense BB-1.</title>
        <authorList>
            <person name="Koziaeva V."/>
            <person name="Dziuba M.V."/>
            <person name="Ivanov T.M."/>
            <person name="Kuznetsov B."/>
            <person name="Grouzdev D.S."/>
        </authorList>
    </citation>
    <scope>NUCLEOTIDE SEQUENCE [LARGE SCALE GENOMIC DNA]</scope>
    <source>
        <strain evidence="12 13">BB-1</strain>
    </source>
</reference>
<dbReference type="InterPro" id="IPR017932">
    <property type="entry name" value="GATase_2_dom"/>
</dbReference>
<evidence type="ECO:0000313" key="13">
    <source>
        <dbReference type="Proteomes" id="UP000078543"/>
    </source>
</evidence>
<feature type="active site" description="For GATase activity" evidence="8">
    <location>
        <position position="2"/>
    </location>
</feature>
<dbReference type="InterPro" id="IPR033738">
    <property type="entry name" value="AsnB_N"/>
</dbReference>
<keyword evidence="13" id="KW-1185">Reference proteome</keyword>
<accession>A0A178MW01</accession>
<evidence type="ECO:0000256" key="5">
    <source>
        <dbReference type="ARBA" id="ARBA00022840"/>
    </source>
</evidence>
<feature type="binding site" evidence="9">
    <location>
        <begin position="368"/>
        <end position="369"/>
    </location>
    <ligand>
        <name>ATP</name>
        <dbReference type="ChEBI" id="CHEBI:30616"/>
    </ligand>
</feature>
<dbReference type="InterPro" id="IPR051786">
    <property type="entry name" value="ASN_synthetase/amidase"/>
</dbReference>
<keyword evidence="8" id="KW-0061">Asparagine biosynthesis</keyword>
<gene>
    <name evidence="12" type="ORF">A6A05_09845</name>
</gene>
<name>A0A178MW01_9PROT</name>
<evidence type="ECO:0000259" key="11">
    <source>
        <dbReference type="PROSITE" id="PS51278"/>
    </source>
</evidence>
<dbReference type="GO" id="GO:0004066">
    <property type="term" value="F:asparagine synthase (glutamine-hydrolyzing) activity"/>
    <property type="evidence" value="ECO:0007669"/>
    <property type="project" value="UniProtKB-EC"/>
</dbReference>
<dbReference type="RefSeq" id="WP_068498884.1">
    <property type="nucleotide sequence ID" value="NZ_LWQU01000125.1"/>
</dbReference>
<keyword evidence="8" id="KW-0028">Amino-acid biosynthesis</keyword>
<dbReference type="CDD" id="cd01991">
    <property type="entry name" value="Asn_synthase_B_C"/>
    <property type="match status" value="1"/>
</dbReference>
<dbReference type="AlphaFoldDB" id="A0A178MW01"/>
<dbReference type="Pfam" id="PF00733">
    <property type="entry name" value="Asn_synthase"/>
    <property type="match status" value="1"/>
</dbReference>
<dbReference type="PANTHER" id="PTHR43284:SF1">
    <property type="entry name" value="ASPARAGINE SYNTHETASE"/>
    <property type="match status" value="1"/>
</dbReference>
<dbReference type="InterPro" id="IPR014729">
    <property type="entry name" value="Rossmann-like_a/b/a_fold"/>
</dbReference>
<dbReference type="NCBIfam" id="TIGR01536">
    <property type="entry name" value="asn_synth_AEB"/>
    <property type="match status" value="1"/>
</dbReference>
<evidence type="ECO:0000256" key="3">
    <source>
        <dbReference type="ARBA" id="ARBA00012737"/>
    </source>
</evidence>
<dbReference type="EMBL" id="LWQU01000125">
    <property type="protein sequence ID" value="OAN53239.1"/>
    <property type="molecule type" value="Genomic_DNA"/>
</dbReference>
<dbReference type="Pfam" id="PF13522">
    <property type="entry name" value="GATase_6"/>
    <property type="match status" value="1"/>
</dbReference>
<evidence type="ECO:0000256" key="8">
    <source>
        <dbReference type="PIRSR" id="PIRSR001589-1"/>
    </source>
</evidence>
<dbReference type="Proteomes" id="UP000078543">
    <property type="component" value="Unassembled WGS sequence"/>
</dbReference>
<comment type="caution">
    <text evidence="12">The sequence shown here is derived from an EMBL/GenBank/DDBJ whole genome shotgun (WGS) entry which is preliminary data.</text>
</comment>
<dbReference type="InterPro" id="IPR006426">
    <property type="entry name" value="Asn_synth_AEB"/>
</dbReference>
<protein>
    <recommendedName>
        <fullName evidence="3">asparagine synthase (glutamine-hydrolyzing)</fullName>
        <ecNumber evidence="3">6.3.5.4</ecNumber>
    </recommendedName>
</protein>
<proteinExistence type="inferred from homology"/>
<dbReference type="GO" id="GO:0005829">
    <property type="term" value="C:cytosol"/>
    <property type="evidence" value="ECO:0007669"/>
    <property type="project" value="TreeGrafter"/>
</dbReference>
<organism evidence="12 13">
    <name type="scientific">Magnetospirillum moscoviense</name>
    <dbReference type="NCBI Taxonomy" id="1437059"/>
    <lineage>
        <taxon>Bacteria</taxon>
        <taxon>Pseudomonadati</taxon>
        <taxon>Pseudomonadota</taxon>
        <taxon>Alphaproteobacteria</taxon>
        <taxon>Rhodospirillales</taxon>
        <taxon>Rhodospirillaceae</taxon>
        <taxon>Magnetospirillum</taxon>
    </lineage>
</organism>
<keyword evidence="4 9" id="KW-0547">Nucleotide-binding</keyword>
<evidence type="ECO:0000256" key="6">
    <source>
        <dbReference type="ARBA" id="ARBA00022962"/>
    </source>
</evidence>
<dbReference type="OrthoDB" id="9763290at2"/>
<dbReference type="PANTHER" id="PTHR43284">
    <property type="entry name" value="ASPARAGINE SYNTHETASE (GLUTAMINE-HYDROLYZING)"/>
    <property type="match status" value="1"/>
</dbReference>
<evidence type="ECO:0000256" key="10">
    <source>
        <dbReference type="PIRSR" id="PIRSR001589-3"/>
    </source>
</evidence>
<dbReference type="Gene3D" id="3.60.20.10">
    <property type="entry name" value="Glutamine Phosphoribosylpyrophosphate, subunit 1, domain 1"/>
    <property type="match status" value="1"/>
</dbReference>
<dbReference type="PIRSF" id="PIRSF001589">
    <property type="entry name" value="Asn_synthetase_glu-h"/>
    <property type="match status" value="1"/>
</dbReference>
<keyword evidence="5 9" id="KW-0067">ATP-binding</keyword>
<feature type="binding site" evidence="9">
    <location>
        <position position="101"/>
    </location>
    <ligand>
        <name>L-glutamine</name>
        <dbReference type="ChEBI" id="CHEBI:58359"/>
    </ligand>
</feature>
<dbReference type="GO" id="GO:0006529">
    <property type="term" value="P:asparagine biosynthetic process"/>
    <property type="evidence" value="ECO:0007669"/>
    <property type="project" value="UniProtKB-KW"/>
</dbReference>
<dbReference type="STRING" id="1437059.A6A05_09845"/>
<feature type="site" description="Important for beta-aspartyl-AMP intermediate formation" evidence="10">
    <location>
        <position position="370"/>
    </location>
</feature>
<keyword evidence="6 8" id="KW-0315">Glutamine amidotransferase</keyword>
<dbReference type="SUPFAM" id="SSF52402">
    <property type="entry name" value="Adenine nucleotide alpha hydrolases-like"/>
    <property type="match status" value="1"/>
</dbReference>
<evidence type="ECO:0000256" key="1">
    <source>
        <dbReference type="ARBA" id="ARBA00005187"/>
    </source>
</evidence>
<dbReference type="CDD" id="cd00712">
    <property type="entry name" value="AsnB"/>
    <property type="match status" value="1"/>
</dbReference>
<dbReference type="GO" id="GO:0005524">
    <property type="term" value="F:ATP binding"/>
    <property type="evidence" value="ECO:0007669"/>
    <property type="project" value="UniProtKB-KW"/>
</dbReference>
<evidence type="ECO:0000256" key="7">
    <source>
        <dbReference type="ARBA" id="ARBA00048741"/>
    </source>
</evidence>
<dbReference type="InterPro" id="IPR029055">
    <property type="entry name" value="Ntn_hydrolases_N"/>
</dbReference>
<dbReference type="PROSITE" id="PS51278">
    <property type="entry name" value="GATASE_TYPE_2"/>
    <property type="match status" value="1"/>
</dbReference>